<dbReference type="AlphaFoldDB" id="A0A1V9XP93"/>
<feature type="compositionally biased region" description="Basic and acidic residues" evidence="1">
    <location>
        <begin position="56"/>
        <end position="68"/>
    </location>
</feature>
<feature type="compositionally biased region" description="Basic and acidic residues" evidence="1">
    <location>
        <begin position="8"/>
        <end position="32"/>
    </location>
</feature>
<proteinExistence type="predicted"/>
<feature type="compositionally biased region" description="Low complexity" evidence="1">
    <location>
        <begin position="34"/>
        <end position="46"/>
    </location>
</feature>
<accession>A0A1V9XP93</accession>
<gene>
    <name evidence="2" type="ORF">BIW11_08504</name>
</gene>
<evidence type="ECO:0000313" key="3">
    <source>
        <dbReference type="Proteomes" id="UP000192247"/>
    </source>
</evidence>
<sequence length="233" mass="25849">MNSRFLQKKNDNEQDTKTLKHDEPLPHSKKTENSSIWSLLSSLITIPKSESSIGKSNKDSLPNERPTDNDTASMKSTVTSQPPVPSKAATVDPEEHNLLKGAAPLTMPDKENDQRSRPSQPALQGTSSRSSSTSGNPAETATSMTLEELTRFGEEIIQSLHDENNMIKERIDTLNHFIDLVTSFTESVCKEKTSETLLRKLEELIKMCAKIGPNTFPQARQRSSLVESAVRTK</sequence>
<dbReference type="Proteomes" id="UP000192247">
    <property type="component" value="Unassembled WGS sequence"/>
</dbReference>
<evidence type="ECO:0000313" key="2">
    <source>
        <dbReference type="EMBL" id="OQR75314.1"/>
    </source>
</evidence>
<keyword evidence="3" id="KW-1185">Reference proteome</keyword>
<dbReference type="InParanoid" id="A0A1V9XP93"/>
<name>A0A1V9XP93_9ACAR</name>
<protein>
    <submittedName>
        <fullName evidence="2">Uncharacterized protein</fullName>
    </submittedName>
</protein>
<evidence type="ECO:0000256" key="1">
    <source>
        <dbReference type="SAM" id="MobiDB-lite"/>
    </source>
</evidence>
<feature type="region of interest" description="Disordered" evidence="1">
    <location>
        <begin position="1"/>
        <end position="142"/>
    </location>
</feature>
<dbReference type="EMBL" id="MNPL01006557">
    <property type="protein sequence ID" value="OQR75314.1"/>
    <property type="molecule type" value="Genomic_DNA"/>
</dbReference>
<feature type="compositionally biased region" description="Polar residues" evidence="1">
    <location>
        <begin position="69"/>
        <end position="81"/>
    </location>
</feature>
<organism evidence="2 3">
    <name type="scientific">Tropilaelaps mercedesae</name>
    <dbReference type="NCBI Taxonomy" id="418985"/>
    <lineage>
        <taxon>Eukaryota</taxon>
        <taxon>Metazoa</taxon>
        <taxon>Ecdysozoa</taxon>
        <taxon>Arthropoda</taxon>
        <taxon>Chelicerata</taxon>
        <taxon>Arachnida</taxon>
        <taxon>Acari</taxon>
        <taxon>Parasitiformes</taxon>
        <taxon>Mesostigmata</taxon>
        <taxon>Gamasina</taxon>
        <taxon>Dermanyssoidea</taxon>
        <taxon>Laelapidae</taxon>
        <taxon>Tropilaelaps</taxon>
    </lineage>
</organism>
<comment type="caution">
    <text evidence="2">The sequence shown here is derived from an EMBL/GenBank/DDBJ whole genome shotgun (WGS) entry which is preliminary data.</text>
</comment>
<reference evidence="2 3" key="1">
    <citation type="journal article" date="2017" name="Gigascience">
        <title>Draft genome of the honey bee ectoparasitic mite, Tropilaelaps mercedesae, is shaped by the parasitic life history.</title>
        <authorList>
            <person name="Dong X."/>
            <person name="Armstrong S.D."/>
            <person name="Xia D."/>
            <person name="Makepeace B.L."/>
            <person name="Darby A.C."/>
            <person name="Kadowaki T."/>
        </authorList>
    </citation>
    <scope>NUCLEOTIDE SEQUENCE [LARGE SCALE GENOMIC DNA]</scope>
    <source>
        <strain evidence="2">Wuxi-XJTLU</strain>
    </source>
</reference>